<dbReference type="Pfam" id="PF02472">
    <property type="entry name" value="ExbD"/>
    <property type="match status" value="1"/>
</dbReference>
<evidence type="ECO:0000313" key="9">
    <source>
        <dbReference type="Proteomes" id="UP001250662"/>
    </source>
</evidence>
<accession>A0ABU3BFL3</accession>
<reference evidence="8 9" key="1">
    <citation type="submission" date="2023-09" db="EMBL/GenBank/DDBJ databases">
        <authorList>
            <person name="Rey-Velasco X."/>
        </authorList>
    </citation>
    <scope>NUCLEOTIDE SEQUENCE [LARGE SCALE GENOMIC DNA]</scope>
    <source>
        <strain evidence="8 9">P007</strain>
    </source>
</reference>
<dbReference type="RefSeq" id="WP_311387188.1">
    <property type="nucleotide sequence ID" value="NZ_JAVRHU010000001.1"/>
</dbReference>
<keyword evidence="4 7" id="KW-0812">Transmembrane</keyword>
<evidence type="ECO:0000256" key="3">
    <source>
        <dbReference type="ARBA" id="ARBA00022475"/>
    </source>
</evidence>
<dbReference type="Proteomes" id="UP001250662">
    <property type="component" value="Unassembled WGS sequence"/>
</dbReference>
<comment type="similarity">
    <text evidence="2 7">Belongs to the ExbD/TolR family.</text>
</comment>
<comment type="subcellular location">
    <subcellularLocation>
        <location evidence="1">Cell membrane</location>
        <topology evidence="1">Single-pass membrane protein</topology>
    </subcellularLocation>
    <subcellularLocation>
        <location evidence="7">Cell membrane</location>
        <topology evidence="7">Single-pass type II membrane protein</topology>
    </subcellularLocation>
</comment>
<sequence length="205" mass="23724">MSIKREIPEVNAGSMADIAFLLLIFFLVTTTLKTDEGFDRLLPPKEPGPEIELNERNVLRVNINSDNQLMVEDNVVDITSLRDLTKAFIDNGGMTINGNDYCAYCKGNRNKSSSDNPSKAIVFLSHKRETTYGFYIMIQNELIGAYNELRNREAKRLFNQGYVQMEEEYHNQNTHLERKVILKKQIKKIQELYPQKIIENEVFNN</sequence>
<evidence type="ECO:0000256" key="1">
    <source>
        <dbReference type="ARBA" id="ARBA00004162"/>
    </source>
</evidence>
<evidence type="ECO:0000256" key="7">
    <source>
        <dbReference type="RuleBase" id="RU003879"/>
    </source>
</evidence>
<keyword evidence="5" id="KW-1133">Transmembrane helix</keyword>
<evidence type="ECO:0000313" key="8">
    <source>
        <dbReference type="EMBL" id="MDT0620959.1"/>
    </source>
</evidence>
<dbReference type="EMBL" id="JAVRHU010000001">
    <property type="protein sequence ID" value="MDT0620959.1"/>
    <property type="molecule type" value="Genomic_DNA"/>
</dbReference>
<protein>
    <submittedName>
        <fullName evidence="8">Biopolymer transporter ExbD</fullName>
    </submittedName>
</protein>
<evidence type="ECO:0000256" key="4">
    <source>
        <dbReference type="ARBA" id="ARBA00022692"/>
    </source>
</evidence>
<evidence type="ECO:0000256" key="2">
    <source>
        <dbReference type="ARBA" id="ARBA00005811"/>
    </source>
</evidence>
<proteinExistence type="inferred from homology"/>
<comment type="caution">
    <text evidence="8">The sequence shown here is derived from an EMBL/GenBank/DDBJ whole genome shotgun (WGS) entry which is preliminary data.</text>
</comment>
<keyword evidence="9" id="KW-1185">Reference proteome</keyword>
<keyword evidence="3" id="KW-1003">Cell membrane</keyword>
<keyword evidence="7" id="KW-0653">Protein transport</keyword>
<evidence type="ECO:0000256" key="6">
    <source>
        <dbReference type="ARBA" id="ARBA00023136"/>
    </source>
</evidence>
<keyword evidence="6" id="KW-0472">Membrane</keyword>
<dbReference type="PANTHER" id="PTHR30558:SF3">
    <property type="entry name" value="BIOPOLYMER TRANSPORT PROTEIN EXBD-RELATED"/>
    <property type="match status" value="1"/>
</dbReference>
<keyword evidence="7" id="KW-0813">Transport</keyword>
<name>A0ABU3BFL3_9FLAO</name>
<dbReference type="InterPro" id="IPR003400">
    <property type="entry name" value="ExbD"/>
</dbReference>
<organism evidence="8 9">
    <name type="scientific">Croceitalea vernalis</name>
    <dbReference type="NCBI Taxonomy" id="3075599"/>
    <lineage>
        <taxon>Bacteria</taxon>
        <taxon>Pseudomonadati</taxon>
        <taxon>Bacteroidota</taxon>
        <taxon>Flavobacteriia</taxon>
        <taxon>Flavobacteriales</taxon>
        <taxon>Flavobacteriaceae</taxon>
        <taxon>Croceitalea</taxon>
    </lineage>
</organism>
<evidence type="ECO:0000256" key="5">
    <source>
        <dbReference type="ARBA" id="ARBA00022989"/>
    </source>
</evidence>
<dbReference type="PANTHER" id="PTHR30558">
    <property type="entry name" value="EXBD MEMBRANE COMPONENT OF PMF-DRIVEN MACROMOLECULE IMPORT SYSTEM"/>
    <property type="match status" value="1"/>
</dbReference>
<gene>
    <name evidence="8" type="ORF">RM520_04945</name>
</gene>